<evidence type="ECO:0000256" key="1">
    <source>
        <dbReference type="SAM" id="MobiDB-lite"/>
    </source>
</evidence>
<feature type="region of interest" description="Disordered" evidence="1">
    <location>
        <begin position="30"/>
        <end position="55"/>
    </location>
</feature>
<evidence type="ECO:0008006" key="4">
    <source>
        <dbReference type="Google" id="ProtNLM"/>
    </source>
</evidence>
<name>A0A6A6AC91_9PLEO</name>
<dbReference type="GeneID" id="54412571"/>
<protein>
    <recommendedName>
        <fullName evidence="4">Zn(2)-C6 fungal-type domain-containing protein</fullName>
    </recommendedName>
</protein>
<dbReference type="Proteomes" id="UP000799771">
    <property type="component" value="Unassembled WGS sequence"/>
</dbReference>
<proteinExistence type="predicted"/>
<organism evidence="2 3">
    <name type="scientific">Dothidotthia symphoricarpi CBS 119687</name>
    <dbReference type="NCBI Taxonomy" id="1392245"/>
    <lineage>
        <taxon>Eukaryota</taxon>
        <taxon>Fungi</taxon>
        <taxon>Dikarya</taxon>
        <taxon>Ascomycota</taxon>
        <taxon>Pezizomycotina</taxon>
        <taxon>Dothideomycetes</taxon>
        <taxon>Pleosporomycetidae</taxon>
        <taxon>Pleosporales</taxon>
        <taxon>Dothidotthiaceae</taxon>
        <taxon>Dothidotthia</taxon>
    </lineage>
</organism>
<dbReference type="AlphaFoldDB" id="A0A6A6AC91"/>
<evidence type="ECO:0000313" key="2">
    <source>
        <dbReference type="EMBL" id="KAF2128624.1"/>
    </source>
</evidence>
<keyword evidence="3" id="KW-1185">Reference proteome</keyword>
<sequence>MEHQIERKILEENMEEGDRVTGWLEELEIGDLSDEAKESTHAVEEQEQPRTPPRRLKITPDIYESVSPTNTSFYNSSVFDSRKDLRSPRFCIRDDASDATSVDDDDNDWTNSKTNQKRFVTPKTVYNTPSIDSYKPPSDIDEALQDELPNTNPPIHLPPSPGESRLVCITSCLQCTLADLPCSLTVPSCSRCERNGMGDVCLLHRRRFIEEDTQDAALAWSVPVLLKLVGEDEGRWRKKVDLAYQLHAQWQDEQDRRNWVLPRWGERKMEESYIVKVHPGEGKGRLTYRELKIEM</sequence>
<evidence type="ECO:0000313" key="3">
    <source>
        <dbReference type="Proteomes" id="UP000799771"/>
    </source>
</evidence>
<accession>A0A6A6AC91</accession>
<dbReference type="EMBL" id="ML977508">
    <property type="protein sequence ID" value="KAF2128624.1"/>
    <property type="molecule type" value="Genomic_DNA"/>
</dbReference>
<dbReference type="OrthoDB" id="3932796at2759"/>
<feature type="compositionally biased region" description="Basic and acidic residues" evidence="1">
    <location>
        <begin position="34"/>
        <end position="48"/>
    </location>
</feature>
<dbReference type="RefSeq" id="XP_033523013.1">
    <property type="nucleotide sequence ID" value="XM_033672139.1"/>
</dbReference>
<gene>
    <name evidence="2" type="ORF">P153DRAFT_41528</name>
</gene>
<reference evidence="2" key="1">
    <citation type="journal article" date="2020" name="Stud. Mycol.">
        <title>101 Dothideomycetes genomes: a test case for predicting lifestyles and emergence of pathogens.</title>
        <authorList>
            <person name="Haridas S."/>
            <person name="Albert R."/>
            <person name="Binder M."/>
            <person name="Bloem J."/>
            <person name="Labutti K."/>
            <person name="Salamov A."/>
            <person name="Andreopoulos B."/>
            <person name="Baker S."/>
            <person name="Barry K."/>
            <person name="Bills G."/>
            <person name="Bluhm B."/>
            <person name="Cannon C."/>
            <person name="Castanera R."/>
            <person name="Culley D."/>
            <person name="Daum C."/>
            <person name="Ezra D."/>
            <person name="Gonzalez J."/>
            <person name="Henrissat B."/>
            <person name="Kuo A."/>
            <person name="Liang C."/>
            <person name="Lipzen A."/>
            <person name="Lutzoni F."/>
            <person name="Magnuson J."/>
            <person name="Mondo S."/>
            <person name="Nolan M."/>
            <person name="Ohm R."/>
            <person name="Pangilinan J."/>
            <person name="Park H.-J."/>
            <person name="Ramirez L."/>
            <person name="Alfaro M."/>
            <person name="Sun H."/>
            <person name="Tritt A."/>
            <person name="Yoshinaga Y."/>
            <person name="Zwiers L.-H."/>
            <person name="Turgeon B."/>
            <person name="Goodwin S."/>
            <person name="Spatafora J."/>
            <person name="Crous P."/>
            <person name="Grigoriev I."/>
        </authorList>
    </citation>
    <scope>NUCLEOTIDE SEQUENCE</scope>
    <source>
        <strain evidence="2">CBS 119687</strain>
    </source>
</reference>